<dbReference type="GeneID" id="62149839"/>
<dbReference type="GO" id="GO:0016787">
    <property type="term" value="F:hydrolase activity"/>
    <property type="evidence" value="ECO:0007669"/>
    <property type="project" value="InterPro"/>
</dbReference>
<dbReference type="Gene3D" id="3.40.50.1820">
    <property type="entry name" value="alpha/beta hydrolase"/>
    <property type="match status" value="1"/>
</dbReference>
<dbReference type="InterPro" id="IPR013094">
    <property type="entry name" value="AB_hydrolase_3"/>
</dbReference>
<proteinExistence type="predicted"/>
<gene>
    <name evidence="2" type="ORF">EAE97_006250</name>
</gene>
<keyword evidence="3" id="KW-1185">Reference proteome</keyword>
<dbReference type="AlphaFoldDB" id="A0A9P5IRS0"/>
<comment type="caution">
    <text evidence="2">The sequence shown here is derived from an EMBL/GenBank/DDBJ whole genome shotgun (WGS) entry which is preliminary data.</text>
</comment>
<dbReference type="Proteomes" id="UP000710849">
    <property type="component" value="Unassembled WGS sequence"/>
</dbReference>
<reference evidence="2 3" key="1">
    <citation type="journal article" date="2020" name="Genome Biol. Evol.">
        <title>Comparative genomics of Sclerotiniaceae.</title>
        <authorList>
            <person name="Valero Jimenez C.A."/>
            <person name="Steentjes M."/>
            <person name="Scholten O.E."/>
            <person name="Van Kan J.A.L."/>
        </authorList>
    </citation>
    <scope>NUCLEOTIDE SEQUENCE [LARGE SCALE GENOMIC DNA]</scope>
    <source>
        <strain evidence="2 3">MUCL 94</strain>
    </source>
</reference>
<sequence>MYSSDTISFVTLSKHLDEFPPTCITTCGKDPLRDDGTVLEMMLKDKGIKVKNDLYEGVPHYFWLFPSMNGGEEYLADVSKGARFVLGIQVMGCPTLCSSQHKTTLHLNTSPHLTNEIENWFQN</sequence>
<dbReference type="InterPro" id="IPR029058">
    <property type="entry name" value="AB_hydrolase_fold"/>
</dbReference>
<evidence type="ECO:0000313" key="2">
    <source>
        <dbReference type="EMBL" id="KAF7942796.1"/>
    </source>
</evidence>
<feature type="domain" description="Alpha/beta hydrolase fold-3" evidence="1">
    <location>
        <begin position="13"/>
        <end position="63"/>
    </location>
</feature>
<name>A0A9P5IRS0_9HELO</name>
<organism evidence="2 3">
    <name type="scientific">Botrytis byssoidea</name>
    <dbReference type="NCBI Taxonomy" id="139641"/>
    <lineage>
        <taxon>Eukaryota</taxon>
        <taxon>Fungi</taxon>
        <taxon>Dikarya</taxon>
        <taxon>Ascomycota</taxon>
        <taxon>Pezizomycotina</taxon>
        <taxon>Leotiomycetes</taxon>
        <taxon>Helotiales</taxon>
        <taxon>Sclerotiniaceae</taxon>
        <taxon>Botrytis</taxon>
    </lineage>
</organism>
<evidence type="ECO:0000259" key="1">
    <source>
        <dbReference type="Pfam" id="PF07859"/>
    </source>
</evidence>
<dbReference type="EMBL" id="RCSW01000011">
    <property type="protein sequence ID" value="KAF7942796.1"/>
    <property type="molecule type" value="Genomic_DNA"/>
</dbReference>
<accession>A0A9P5IRS0</accession>
<evidence type="ECO:0000313" key="3">
    <source>
        <dbReference type="Proteomes" id="UP000710849"/>
    </source>
</evidence>
<protein>
    <recommendedName>
        <fullName evidence="1">Alpha/beta hydrolase fold-3 domain-containing protein</fullName>
    </recommendedName>
</protein>
<dbReference type="RefSeq" id="XP_038732470.1">
    <property type="nucleotide sequence ID" value="XM_038876763.1"/>
</dbReference>
<dbReference type="Pfam" id="PF07859">
    <property type="entry name" value="Abhydrolase_3"/>
    <property type="match status" value="1"/>
</dbReference>
<dbReference type="SUPFAM" id="SSF53474">
    <property type="entry name" value="alpha/beta-Hydrolases"/>
    <property type="match status" value="1"/>
</dbReference>